<dbReference type="GO" id="GO:0004252">
    <property type="term" value="F:serine-type endopeptidase activity"/>
    <property type="evidence" value="ECO:0007669"/>
    <property type="project" value="InterPro"/>
</dbReference>
<evidence type="ECO:0000313" key="11">
    <source>
        <dbReference type="EnsemblMetazoa" id="AATE009999-PA.1"/>
    </source>
</evidence>
<evidence type="ECO:0000256" key="9">
    <source>
        <dbReference type="ARBA" id="ARBA00024195"/>
    </source>
</evidence>
<dbReference type="InterPro" id="IPR050127">
    <property type="entry name" value="Serine_Proteases_S1"/>
</dbReference>
<dbReference type="SUPFAM" id="SSF50494">
    <property type="entry name" value="Trypsin-like serine proteases"/>
    <property type="match status" value="1"/>
</dbReference>
<dbReference type="PRINTS" id="PR00722">
    <property type="entry name" value="CHYMOTRYPSIN"/>
</dbReference>
<dbReference type="InterPro" id="IPR033116">
    <property type="entry name" value="TRYPSIN_SER"/>
</dbReference>
<evidence type="ECO:0000256" key="2">
    <source>
        <dbReference type="ARBA" id="ARBA00022525"/>
    </source>
</evidence>
<name>A0A182J2A2_ANOAO</name>
<feature type="domain" description="Peptidase S1" evidence="10">
    <location>
        <begin position="47"/>
        <end position="288"/>
    </location>
</feature>
<keyword evidence="4" id="KW-0222">Digestion</keyword>
<accession>A0A182J2A2</accession>
<comment type="similarity">
    <text evidence="9">Belongs to the peptidase S1 family. CLIP subfamily.</text>
</comment>
<dbReference type="InterPro" id="IPR001314">
    <property type="entry name" value="Peptidase_S1A"/>
</dbReference>
<dbReference type="PROSITE" id="PS50240">
    <property type="entry name" value="TRYPSIN_DOM"/>
    <property type="match status" value="1"/>
</dbReference>
<evidence type="ECO:0000256" key="8">
    <source>
        <dbReference type="ARBA" id="ARBA00023157"/>
    </source>
</evidence>
<dbReference type="InterPro" id="IPR018114">
    <property type="entry name" value="TRYPSIN_HIS"/>
</dbReference>
<protein>
    <recommendedName>
        <fullName evidence="10">Peptidase S1 domain-containing protein</fullName>
    </recommendedName>
</protein>
<keyword evidence="2" id="KW-0964">Secreted</keyword>
<dbReference type="PANTHER" id="PTHR24264">
    <property type="entry name" value="TRYPSIN-RELATED"/>
    <property type="match status" value="1"/>
</dbReference>
<sequence>MCHTTTNPTALAAIAVTIAIAIGLPPHGALAAVDPVPGNGTEGGPRIIGGFEAPAESTRHQISLRVKCIDYFMFGRGHICGGSLISSKHVLTAAHCLVDEYGRTQPADFFVVVGGNTERLVQTANTFTSQVEKVIAHAHYDAELFANDIGLLHLTTTVPANHPTLQPIALVEQSPPAGTICQVTGWGSTVSGVQAPTEKLMAVNITIIDTAICNSTDSYSGGLMAGMICAGQLEGGKDSCQGDSGGPLVCTGLLAGVVSFGYECGKANFPGVYADVAYYREWIRVNSGARHSVGGTLLSALLLLALVHFHANLK</sequence>
<keyword evidence="6" id="KW-0720">Serine protease</keyword>
<keyword evidence="7" id="KW-0865">Zymogen</keyword>
<evidence type="ECO:0000259" key="10">
    <source>
        <dbReference type="PROSITE" id="PS50240"/>
    </source>
</evidence>
<keyword evidence="3" id="KW-0645">Protease</keyword>
<dbReference type="InterPro" id="IPR001254">
    <property type="entry name" value="Trypsin_dom"/>
</dbReference>
<proteinExistence type="inferred from homology"/>
<dbReference type="AlphaFoldDB" id="A0A182J2A2"/>
<keyword evidence="5" id="KW-0378">Hydrolase</keyword>
<comment type="subcellular location">
    <subcellularLocation>
        <location evidence="1">Secreted</location>
    </subcellularLocation>
</comment>
<dbReference type="InterPro" id="IPR043504">
    <property type="entry name" value="Peptidase_S1_PA_chymotrypsin"/>
</dbReference>
<dbReference type="PANTHER" id="PTHR24264:SF20">
    <property type="entry name" value="TRYPSIN-LIKE"/>
    <property type="match status" value="1"/>
</dbReference>
<dbReference type="STRING" id="41427.A0A182J2A2"/>
<dbReference type="PROSITE" id="PS00134">
    <property type="entry name" value="TRYPSIN_HIS"/>
    <property type="match status" value="1"/>
</dbReference>
<evidence type="ECO:0000256" key="5">
    <source>
        <dbReference type="ARBA" id="ARBA00022801"/>
    </source>
</evidence>
<evidence type="ECO:0000256" key="4">
    <source>
        <dbReference type="ARBA" id="ARBA00022757"/>
    </source>
</evidence>
<dbReference type="InterPro" id="IPR009003">
    <property type="entry name" value="Peptidase_S1_PA"/>
</dbReference>
<dbReference type="GO" id="GO:0007586">
    <property type="term" value="P:digestion"/>
    <property type="evidence" value="ECO:0007669"/>
    <property type="project" value="UniProtKB-KW"/>
</dbReference>
<dbReference type="SMART" id="SM00020">
    <property type="entry name" value="Tryp_SPc"/>
    <property type="match status" value="1"/>
</dbReference>
<dbReference type="Gene3D" id="2.40.10.10">
    <property type="entry name" value="Trypsin-like serine proteases"/>
    <property type="match status" value="1"/>
</dbReference>
<evidence type="ECO:0000256" key="6">
    <source>
        <dbReference type="ARBA" id="ARBA00022825"/>
    </source>
</evidence>
<reference evidence="11" key="1">
    <citation type="submission" date="2022-08" db="UniProtKB">
        <authorList>
            <consortium name="EnsemblMetazoa"/>
        </authorList>
    </citation>
    <scope>IDENTIFICATION</scope>
    <source>
        <strain evidence="11">EBRO</strain>
    </source>
</reference>
<dbReference type="GO" id="GO:0005615">
    <property type="term" value="C:extracellular space"/>
    <property type="evidence" value="ECO:0007669"/>
    <property type="project" value="TreeGrafter"/>
</dbReference>
<evidence type="ECO:0000256" key="3">
    <source>
        <dbReference type="ARBA" id="ARBA00022670"/>
    </source>
</evidence>
<dbReference type="Pfam" id="PF00089">
    <property type="entry name" value="Trypsin"/>
    <property type="match status" value="1"/>
</dbReference>
<evidence type="ECO:0000256" key="7">
    <source>
        <dbReference type="ARBA" id="ARBA00023145"/>
    </source>
</evidence>
<dbReference type="PROSITE" id="PS00135">
    <property type="entry name" value="TRYPSIN_SER"/>
    <property type="match status" value="1"/>
</dbReference>
<dbReference type="CDD" id="cd00190">
    <property type="entry name" value="Tryp_SPc"/>
    <property type="match status" value="1"/>
</dbReference>
<dbReference type="VEuPathDB" id="VectorBase:AATE009999"/>
<keyword evidence="8" id="KW-1015">Disulfide bond</keyword>
<dbReference type="EnsemblMetazoa" id="AATE009999-RA">
    <property type="protein sequence ID" value="AATE009999-PA.1"/>
    <property type="gene ID" value="AATE009999"/>
</dbReference>
<dbReference type="GO" id="GO:0016485">
    <property type="term" value="P:protein processing"/>
    <property type="evidence" value="ECO:0007669"/>
    <property type="project" value="UniProtKB-ARBA"/>
</dbReference>
<dbReference type="FunFam" id="2.40.10.10:FF:000047">
    <property type="entry name" value="Trypsin eta"/>
    <property type="match status" value="1"/>
</dbReference>
<evidence type="ECO:0000256" key="1">
    <source>
        <dbReference type="ARBA" id="ARBA00004613"/>
    </source>
</evidence>
<organism evidence="11">
    <name type="scientific">Anopheles atroparvus</name>
    <name type="common">European mosquito</name>
    <dbReference type="NCBI Taxonomy" id="41427"/>
    <lineage>
        <taxon>Eukaryota</taxon>
        <taxon>Metazoa</taxon>
        <taxon>Ecdysozoa</taxon>
        <taxon>Arthropoda</taxon>
        <taxon>Hexapoda</taxon>
        <taxon>Insecta</taxon>
        <taxon>Pterygota</taxon>
        <taxon>Neoptera</taxon>
        <taxon>Endopterygota</taxon>
        <taxon>Diptera</taxon>
        <taxon>Nematocera</taxon>
        <taxon>Culicoidea</taxon>
        <taxon>Culicidae</taxon>
        <taxon>Anophelinae</taxon>
        <taxon>Anopheles</taxon>
    </lineage>
</organism>